<evidence type="ECO:0000313" key="2">
    <source>
        <dbReference type="Proteomes" id="UP000015241"/>
    </source>
</evidence>
<dbReference type="Proteomes" id="UP000015241">
    <property type="component" value="Unassembled WGS sequence"/>
</dbReference>
<sequence length="151" mass="17016">MPINDEMQSMMEDITPLHTSSNIPVSADSLSMDSSYLEMLAVVEHRGNNKWSITYLSPGTDDIEALNMLKSLIAKSVRCPVPKVQYQVDQKTNLRDASIKSVRYPLLEKIQKALSKHAPFLLKLNPGSIHVVRVREQLRIKTEAVPNIYPS</sequence>
<gene>
    <name evidence="1" type="ORF">FOMPIDRAFT_1056815</name>
</gene>
<dbReference type="AlphaFoldDB" id="S8ERS4"/>
<organism evidence="1 2">
    <name type="scientific">Fomitopsis schrenkii</name>
    <name type="common">Brown rot fungus</name>
    <dbReference type="NCBI Taxonomy" id="2126942"/>
    <lineage>
        <taxon>Eukaryota</taxon>
        <taxon>Fungi</taxon>
        <taxon>Dikarya</taxon>
        <taxon>Basidiomycota</taxon>
        <taxon>Agaricomycotina</taxon>
        <taxon>Agaricomycetes</taxon>
        <taxon>Polyporales</taxon>
        <taxon>Fomitopsis</taxon>
    </lineage>
</organism>
<dbReference type="InParanoid" id="S8ERS4"/>
<evidence type="ECO:0000313" key="1">
    <source>
        <dbReference type="EMBL" id="EPS92495.1"/>
    </source>
</evidence>
<name>S8ERS4_FOMSC</name>
<proteinExistence type="predicted"/>
<reference evidence="1 2" key="1">
    <citation type="journal article" date="2012" name="Science">
        <title>The Paleozoic origin of enzymatic lignin decomposition reconstructed from 31 fungal genomes.</title>
        <authorList>
            <person name="Floudas D."/>
            <person name="Binder M."/>
            <person name="Riley R."/>
            <person name="Barry K."/>
            <person name="Blanchette R.A."/>
            <person name="Henrissat B."/>
            <person name="Martinez A.T."/>
            <person name="Otillar R."/>
            <person name="Spatafora J.W."/>
            <person name="Yadav J.S."/>
            <person name="Aerts A."/>
            <person name="Benoit I."/>
            <person name="Boyd A."/>
            <person name="Carlson A."/>
            <person name="Copeland A."/>
            <person name="Coutinho P.M."/>
            <person name="de Vries R.P."/>
            <person name="Ferreira P."/>
            <person name="Findley K."/>
            <person name="Foster B."/>
            <person name="Gaskell J."/>
            <person name="Glotzer D."/>
            <person name="Gorecki P."/>
            <person name="Heitman J."/>
            <person name="Hesse C."/>
            <person name="Hori C."/>
            <person name="Igarashi K."/>
            <person name="Jurgens J.A."/>
            <person name="Kallen N."/>
            <person name="Kersten P."/>
            <person name="Kohler A."/>
            <person name="Kuees U."/>
            <person name="Kumar T.K.A."/>
            <person name="Kuo A."/>
            <person name="LaButti K."/>
            <person name="Larrondo L.F."/>
            <person name="Lindquist E."/>
            <person name="Ling A."/>
            <person name="Lombard V."/>
            <person name="Lucas S."/>
            <person name="Lundell T."/>
            <person name="Martin R."/>
            <person name="McLaughlin D.J."/>
            <person name="Morgenstern I."/>
            <person name="Morin E."/>
            <person name="Murat C."/>
            <person name="Nagy L.G."/>
            <person name="Nolan M."/>
            <person name="Ohm R.A."/>
            <person name="Patyshakuliyeva A."/>
            <person name="Rokas A."/>
            <person name="Ruiz-Duenas F.J."/>
            <person name="Sabat G."/>
            <person name="Salamov A."/>
            <person name="Samejima M."/>
            <person name="Schmutz J."/>
            <person name="Slot J.C."/>
            <person name="St John F."/>
            <person name="Stenlid J."/>
            <person name="Sun H."/>
            <person name="Sun S."/>
            <person name="Syed K."/>
            <person name="Tsang A."/>
            <person name="Wiebenga A."/>
            <person name="Young D."/>
            <person name="Pisabarro A."/>
            <person name="Eastwood D.C."/>
            <person name="Martin F."/>
            <person name="Cullen D."/>
            <person name="Grigoriev I.V."/>
            <person name="Hibbett D.S."/>
        </authorList>
    </citation>
    <scope>NUCLEOTIDE SEQUENCE</scope>
    <source>
        <strain evidence="2">FP-58527</strain>
    </source>
</reference>
<protein>
    <submittedName>
        <fullName evidence="1">Uncharacterized protein</fullName>
    </submittedName>
</protein>
<keyword evidence="2" id="KW-1185">Reference proteome</keyword>
<dbReference type="HOGENOM" id="CLU_1731505_0_0_1"/>
<accession>S8ERS4</accession>
<dbReference type="EMBL" id="KE504535">
    <property type="protein sequence ID" value="EPS92495.1"/>
    <property type="molecule type" value="Genomic_DNA"/>
</dbReference>